<dbReference type="AlphaFoldDB" id="A0A8D8YTT6"/>
<dbReference type="EMBL" id="HBUF01393351">
    <property type="protein sequence ID" value="CAG6734664.1"/>
    <property type="molecule type" value="Transcribed_RNA"/>
</dbReference>
<accession>A0A8D8YTT6</accession>
<organism evidence="1">
    <name type="scientific">Cacopsylla melanoneura</name>
    <dbReference type="NCBI Taxonomy" id="428564"/>
    <lineage>
        <taxon>Eukaryota</taxon>
        <taxon>Metazoa</taxon>
        <taxon>Ecdysozoa</taxon>
        <taxon>Arthropoda</taxon>
        <taxon>Hexapoda</taxon>
        <taxon>Insecta</taxon>
        <taxon>Pterygota</taxon>
        <taxon>Neoptera</taxon>
        <taxon>Paraneoptera</taxon>
        <taxon>Hemiptera</taxon>
        <taxon>Sternorrhyncha</taxon>
        <taxon>Psylloidea</taxon>
        <taxon>Psyllidae</taxon>
        <taxon>Psyllinae</taxon>
        <taxon>Cacopsylla</taxon>
    </lineage>
</organism>
<protein>
    <submittedName>
        <fullName evidence="1">Uncharacterized protein</fullName>
    </submittedName>
</protein>
<evidence type="ECO:0000313" key="1">
    <source>
        <dbReference type="EMBL" id="CAG6734664.1"/>
    </source>
</evidence>
<dbReference type="EMBL" id="HBUF01393354">
    <property type="protein sequence ID" value="CAG6734667.1"/>
    <property type="molecule type" value="Transcribed_RNA"/>
</dbReference>
<proteinExistence type="predicted"/>
<name>A0A8D8YTT6_9HEMI</name>
<sequence>MHVGNTGDGNVHVDDEPDHAEGQIEQKVNAKCFRCGVCEFKRFPMKVHEFFNVKRDHFGFLKLELMNKLQPFVNPLQTNFNHIAQTTHHTLHRYWIDQTQDVQIERQVRVNTGVILRNHCT</sequence>
<reference evidence="1" key="1">
    <citation type="submission" date="2021-05" db="EMBL/GenBank/DDBJ databases">
        <authorList>
            <person name="Alioto T."/>
            <person name="Alioto T."/>
            <person name="Gomez Garrido J."/>
        </authorList>
    </citation>
    <scope>NUCLEOTIDE SEQUENCE</scope>
</reference>